<dbReference type="HOGENOM" id="CLU_038238_2_0_4"/>
<dbReference type="GO" id="GO:0046930">
    <property type="term" value="C:pore complex"/>
    <property type="evidence" value="ECO:0007669"/>
    <property type="project" value="UniProtKB-KW"/>
</dbReference>
<keyword evidence="6 11" id="KW-0732">Signal</keyword>
<feature type="signal peptide" evidence="11">
    <location>
        <begin position="1"/>
        <end position="22"/>
    </location>
</feature>
<dbReference type="EMBL" id="ATCF01000028">
    <property type="protein sequence ID" value="EPD98011.1"/>
    <property type="molecule type" value="Genomic_DNA"/>
</dbReference>
<comment type="caution">
    <text evidence="13">The sequence shown here is derived from an EMBL/GenBank/DDBJ whole genome shotgun (WGS) entry which is preliminary data.</text>
</comment>
<dbReference type="PANTHER" id="PTHR34501">
    <property type="entry name" value="PROTEIN YDDL-RELATED"/>
    <property type="match status" value="1"/>
</dbReference>
<feature type="chain" id="PRO_5004506103" description="Porin domain-containing protein" evidence="11">
    <location>
        <begin position="23"/>
        <end position="371"/>
    </location>
</feature>
<dbReference type="STRING" id="1203554.HMPREF1476_01956"/>
<evidence type="ECO:0000256" key="8">
    <source>
        <dbReference type="ARBA" id="ARBA00023114"/>
    </source>
</evidence>
<dbReference type="eggNOG" id="COG3203">
    <property type="taxonomic scope" value="Bacteria"/>
</dbReference>
<evidence type="ECO:0000256" key="11">
    <source>
        <dbReference type="SAM" id="SignalP"/>
    </source>
</evidence>
<keyword evidence="7" id="KW-0406">Ion transport</keyword>
<protein>
    <recommendedName>
        <fullName evidence="12">Porin domain-containing protein</fullName>
    </recommendedName>
</protein>
<dbReference type="GO" id="GO:0006811">
    <property type="term" value="P:monoatomic ion transport"/>
    <property type="evidence" value="ECO:0007669"/>
    <property type="project" value="UniProtKB-KW"/>
</dbReference>
<dbReference type="SUPFAM" id="SSF56935">
    <property type="entry name" value="Porins"/>
    <property type="match status" value="1"/>
</dbReference>
<evidence type="ECO:0000256" key="9">
    <source>
        <dbReference type="ARBA" id="ARBA00023136"/>
    </source>
</evidence>
<evidence type="ECO:0000256" key="4">
    <source>
        <dbReference type="ARBA" id="ARBA00022452"/>
    </source>
</evidence>
<dbReference type="InterPro" id="IPR033900">
    <property type="entry name" value="Gram_neg_porin_domain"/>
</dbReference>
<comment type="subunit">
    <text evidence="2">Homotrimer.</text>
</comment>
<keyword evidence="4" id="KW-1134">Transmembrane beta strand</keyword>
<evidence type="ECO:0000256" key="6">
    <source>
        <dbReference type="ARBA" id="ARBA00022729"/>
    </source>
</evidence>
<sequence length="371" mass="40388">MKKIAALAPIAILLGLPASSIAMEVELYGLIDTGFKYQNTDDFQTGKNASSFAMVSGERNGSRWGLRGNEALNDEITLGFQLESGYDSDTGAMKQNRLFGRQSVLTLETKHYGIMKFGRTGSVNSPNGSFLSTAVIASPWGGGTAGGAHSAFFYTSWEDNVIEYKTPAFGGVALIGHYSFEQNGTESEKSSHNNRDAAVGVSFKTKSFEMRAAYERILTDTRLDFEDPETLTIAAQWLSGDWTVNFGAQYAKNVRQLGSGIVSQNVTLSKYAQSANLSAVTDLPNGLKGYGLVGGIQHQVGAFRLKAAAAMMNYKVDDTDARLGSWQTTWGVEYTLSKTTGLYAAYTYAKGTHEADNYQQNEAIFGLRHWF</sequence>
<organism evidence="13 14">
    <name type="scientific">Sutterella wadsworthensis HGA0223</name>
    <dbReference type="NCBI Taxonomy" id="1203554"/>
    <lineage>
        <taxon>Bacteria</taxon>
        <taxon>Pseudomonadati</taxon>
        <taxon>Pseudomonadota</taxon>
        <taxon>Betaproteobacteria</taxon>
        <taxon>Burkholderiales</taxon>
        <taxon>Sutterellaceae</taxon>
        <taxon>Sutterella</taxon>
    </lineage>
</organism>
<dbReference type="GO" id="GO:0009279">
    <property type="term" value="C:cell outer membrane"/>
    <property type="evidence" value="ECO:0007669"/>
    <property type="project" value="UniProtKB-SubCell"/>
</dbReference>
<reference evidence="13 14" key="1">
    <citation type="submission" date="2013-04" db="EMBL/GenBank/DDBJ databases">
        <title>The Genome Sequence of Sutterella wadsworthensis HGA0223.</title>
        <authorList>
            <consortium name="The Broad Institute Genomics Platform"/>
            <person name="Earl A."/>
            <person name="Ward D."/>
            <person name="Feldgarden M."/>
            <person name="Gevers D."/>
            <person name="Schmidt T.M."/>
            <person name="Dover J."/>
            <person name="Dai D."/>
            <person name="Walker B."/>
            <person name="Young S."/>
            <person name="Zeng Q."/>
            <person name="Gargeya S."/>
            <person name="Fitzgerald M."/>
            <person name="Haas B."/>
            <person name="Abouelleil A."/>
            <person name="Allen A.W."/>
            <person name="Alvarado L."/>
            <person name="Arachchi H.M."/>
            <person name="Berlin A.M."/>
            <person name="Chapman S.B."/>
            <person name="Gainer-Dewar J."/>
            <person name="Goldberg J."/>
            <person name="Griggs A."/>
            <person name="Gujja S."/>
            <person name="Hansen M."/>
            <person name="Howarth C."/>
            <person name="Imamovic A."/>
            <person name="Ireland A."/>
            <person name="Larimer J."/>
            <person name="McCowan C."/>
            <person name="Murphy C."/>
            <person name="Pearson M."/>
            <person name="Poon T.W."/>
            <person name="Priest M."/>
            <person name="Roberts A."/>
            <person name="Saif S."/>
            <person name="Shea T."/>
            <person name="Sisk P."/>
            <person name="Sykes S."/>
            <person name="Wortman J."/>
            <person name="Nusbaum C."/>
            <person name="Birren B."/>
        </authorList>
    </citation>
    <scope>NUCLEOTIDE SEQUENCE [LARGE SCALE GENOMIC DNA]</scope>
    <source>
        <strain evidence="13 14">HGA0223</strain>
    </source>
</reference>
<dbReference type="Proteomes" id="UP000014400">
    <property type="component" value="Unassembled WGS sequence"/>
</dbReference>
<evidence type="ECO:0000259" key="12">
    <source>
        <dbReference type="Pfam" id="PF13609"/>
    </source>
</evidence>
<dbReference type="GO" id="GO:0015288">
    <property type="term" value="F:porin activity"/>
    <property type="evidence" value="ECO:0007669"/>
    <property type="project" value="UniProtKB-KW"/>
</dbReference>
<dbReference type="Pfam" id="PF13609">
    <property type="entry name" value="Porin_4"/>
    <property type="match status" value="1"/>
</dbReference>
<comment type="subcellular location">
    <subcellularLocation>
        <location evidence="1">Cell outer membrane</location>
        <topology evidence="1">Multi-pass membrane protein</topology>
    </subcellularLocation>
</comment>
<keyword evidence="14" id="KW-1185">Reference proteome</keyword>
<dbReference type="CDD" id="cd00342">
    <property type="entry name" value="gram_neg_porins"/>
    <property type="match status" value="1"/>
</dbReference>
<feature type="domain" description="Porin" evidence="12">
    <location>
        <begin position="17"/>
        <end position="352"/>
    </location>
</feature>
<dbReference type="AlphaFoldDB" id="S3BC19"/>
<keyword evidence="5" id="KW-0812">Transmembrane</keyword>
<evidence type="ECO:0000256" key="2">
    <source>
        <dbReference type="ARBA" id="ARBA00011233"/>
    </source>
</evidence>
<name>S3BC19_9BURK</name>
<keyword evidence="3" id="KW-0813">Transport</keyword>
<dbReference type="InterPro" id="IPR023614">
    <property type="entry name" value="Porin_dom_sf"/>
</dbReference>
<dbReference type="PATRIC" id="fig|1203554.3.peg.2038"/>
<evidence type="ECO:0000313" key="14">
    <source>
        <dbReference type="Proteomes" id="UP000014400"/>
    </source>
</evidence>
<evidence type="ECO:0000256" key="1">
    <source>
        <dbReference type="ARBA" id="ARBA00004571"/>
    </source>
</evidence>
<proteinExistence type="predicted"/>
<accession>S3BC19</accession>
<evidence type="ECO:0000256" key="7">
    <source>
        <dbReference type="ARBA" id="ARBA00023065"/>
    </source>
</evidence>
<dbReference type="Gene3D" id="2.40.160.10">
    <property type="entry name" value="Porin"/>
    <property type="match status" value="1"/>
</dbReference>
<dbReference type="PANTHER" id="PTHR34501:SF9">
    <property type="entry name" value="MAJOR OUTER MEMBRANE PROTEIN P.IA"/>
    <property type="match status" value="1"/>
</dbReference>
<evidence type="ECO:0000313" key="13">
    <source>
        <dbReference type="EMBL" id="EPD98011.1"/>
    </source>
</evidence>
<keyword evidence="10" id="KW-0998">Cell outer membrane</keyword>
<evidence type="ECO:0000256" key="10">
    <source>
        <dbReference type="ARBA" id="ARBA00023237"/>
    </source>
</evidence>
<evidence type="ECO:0000256" key="3">
    <source>
        <dbReference type="ARBA" id="ARBA00022448"/>
    </source>
</evidence>
<keyword evidence="9" id="KW-0472">Membrane</keyword>
<evidence type="ECO:0000256" key="5">
    <source>
        <dbReference type="ARBA" id="ARBA00022692"/>
    </source>
</evidence>
<dbReference type="RefSeq" id="WP_016475044.1">
    <property type="nucleotide sequence ID" value="NZ_KE150480.1"/>
</dbReference>
<dbReference type="InterPro" id="IPR050298">
    <property type="entry name" value="Gram-neg_bact_OMP"/>
</dbReference>
<keyword evidence="8" id="KW-0626">Porin</keyword>
<gene>
    <name evidence="13" type="ORF">HMPREF1476_01956</name>
</gene>